<dbReference type="InterPro" id="IPR038887">
    <property type="entry name" value="Nus1/NgBR"/>
</dbReference>
<dbReference type="GO" id="GO:0045547">
    <property type="term" value="F:ditrans,polycis-polyprenyl diphosphate synthase [(2E,6E)-farnesyl diphosphate specific] activity"/>
    <property type="evidence" value="ECO:0007669"/>
    <property type="project" value="UniProtKB-EC"/>
</dbReference>
<keyword evidence="11 13" id="KW-0472">Membrane</keyword>
<dbReference type="EMBL" id="LUCH01002083">
    <property type="protein sequence ID" value="KAF5402014.1"/>
    <property type="molecule type" value="Genomic_DNA"/>
</dbReference>
<dbReference type="UniPathway" id="UPA00378"/>
<dbReference type="PANTHER" id="PTHR21528:SF0">
    <property type="entry name" value="DEHYDRODOLICHYL DIPHOSPHATE SYNTHASE COMPLEX SUBUNIT NUS1"/>
    <property type="match status" value="1"/>
</dbReference>
<comment type="caution">
    <text evidence="14">The sequence shown here is derived from an EMBL/GenBank/DDBJ whole genome shotgun (WGS) entry which is preliminary data.</text>
</comment>
<keyword evidence="9" id="KW-0460">Magnesium</keyword>
<evidence type="ECO:0000256" key="10">
    <source>
        <dbReference type="ARBA" id="ARBA00022989"/>
    </source>
</evidence>
<organism evidence="14 15">
    <name type="scientific">Paragonimus heterotremus</name>
    <dbReference type="NCBI Taxonomy" id="100268"/>
    <lineage>
        <taxon>Eukaryota</taxon>
        <taxon>Metazoa</taxon>
        <taxon>Spiralia</taxon>
        <taxon>Lophotrochozoa</taxon>
        <taxon>Platyhelminthes</taxon>
        <taxon>Trematoda</taxon>
        <taxon>Digenea</taxon>
        <taxon>Plagiorchiida</taxon>
        <taxon>Troglotremata</taxon>
        <taxon>Troglotrematidae</taxon>
        <taxon>Paragonimus</taxon>
    </lineage>
</organism>
<comment type="pathway">
    <text evidence="3">Protein modification; protein glycosylation.</text>
</comment>
<dbReference type="EC" id="2.5.1.87" evidence="5"/>
<evidence type="ECO:0000256" key="5">
    <source>
        <dbReference type="ARBA" id="ARBA00012596"/>
    </source>
</evidence>
<dbReference type="GO" id="GO:1904423">
    <property type="term" value="C:dehydrodolichyl diphosphate synthase complex"/>
    <property type="evidence" value="ECO:0007669"/>
    <property type="project" value="InterPro"/>
</dbReference>
<dbReference type="AlphaFoldDB" id="A0A8J4TM04"/>
<evidence type="ECO:0000256" key="12">
    <source>
        <dbReference type="ARBA" id="ARBA00047353"/>
    </source>
</evidence>
<dbReference type="GO" id="GO:0005789">
    <property type="term" value="C:endoplasmic reticulum membrane"/>
    <property type="evidence" value="ECO:0007669"/>
    <property type="project" value="UniProtKB-SubCell"/>
</dbReference>
<comment type="cofactor">
    <cofactor evidence="1">
        <name>Mg(2+)</name>
        <dbReference type="ChEBI" id="CHEBI:18420"/>
    </cofactor>
</comment>
<sequence length="240" mass="27446">MKSSVQHQIYGTFLYLLLMLHNLSWLIWDHVCSLWTTLSKPNCSSICVSKNTTSSNCQRIPKHLSIVIFEDAVSVEDVANMILWAHDLGILSIALSDCKGNLLTLKTEINTRLKTNERVLTITPQSDAVYRCSIGVSGELSELTIHYHDINYGLLDMCKVAQKVCLHSERISSTVIQDASNLPNVELTIHFGNYTNLSGVFPWQCRSSEFLSTRSHWRIQQHDFLDLFSRYGRIKQRWGR</sequence>
<comment type="catalytic activity">
    <reaction evidence="12">
        <text>n isopentenyl diphosphate + (2E,6E)-farnesyl diphosphate = a di-trans,poly-cis-polyprenyl diphosphate + n diphosphate</text>
        <dbReference type="Rhea" id="RHEA:53008"/>
        <dbReference type="Rhea" id="RHEA-COMP:19494"/>
        <dbReference type="ChEBI" id="CHEBI:33019"/>
        <dbReference type="ChEBI" id="CHEBI:128769"/>
        <dbReference type="ChEBI" id="CHEBI:136960"/>
        <dbReference type="ChEBI" id="CHEBI:175763"/>
        <dbReference type="EC" id="2.5.1.87"/>
    </reaction>
</comment>
<evidence type="ECO:0000256" key="13">
    <source>
        <dbReference type="SAM" id="Phobius"/>
    </source>
</evidence>
<dbReference type="InterPro" id="IPR036424">
    <property type="entry name" value="UPP_synth-like_sf"/>
</dbReference>
<evidence type="ECO:0000256" key="9">
    <source>
        <dbReference type="ARBA" id="ARBA00022842"/>
    </source>
</evidence>
<reference evidence="14" key="1">
    <citation type="submission" date="2019-05" db="EMBL/GenBank/DDBJ databases">
        <title>Annotation for the trematode Paragonimus heterotremus.</title>
        <authorList>
            <person name="Choi Y.-J."/>
        </authorList>
    </citation>
    <scope>NUCLEOTIDE SEQUENCE</scope>
    <source>
        <strain evidence="14">LC</strain>
    </source>
</reference>
<keyword evidence="8" id="KW-0256">Endoplasmic reticulum</keyword>
<evidence type="ECO:0000256" key="11">
    <source>
        <dbReference type="ARBA" id="ARBA00023136"/>
    </source>
</evidence>
<dbReference type="Proteomes" id="UP000748531">
    <property type="component" value="Unassembled WGS sequence"/>
</dbReference>
<dbReference type="SUPFAM" id="SSF64005">
    <property type="entry name" value="Undecaprenyl diphosphate synthase"/>
    <property type="match status" value="1"/>
</dbReference>
<dbReference type="Gene3D" id="3.40.1180.10">
    <property type="entry name" value="Decaprenyl diphosphate synthase-like"/>
    <property type="match status" value="1"/>
</dbReference>
<keyword evidence="7 13" id="KW-0812">Transmembrane</keyword>
<evidence type="ECO:0000256" key="3">
    <source>
        <dbReference type="ARBA" id="ARBA00004922"/>
    </source>
</evidence>
<evidence type="ECO:0000256" key="4">
    <source>
        <dbReference type="ARBA" id="ARBA00005432"/>
    </source>
</evidence>
<comment type="subcellular location">
    <subcellularLocation>
        <location evidence="2">Endoplasmic reticulum membrane</location>
    </subcellularLocation>
</comment>
<evidence type="ECO:0000313" key="14">
    <source>
        <dbReference type="EMBL" id="KAF5402014.1"/>
    </source>
</evidence>
<gene>
    <name evidence="14" type="ORF">PHET_04250</name>
</gene>
<evidence type="ECO:0000256" key="2">
    <source>
        <dbReference type="ARBA" id="ARBA00004586"/>
    </source>
</evidence>
<evidence type="ECO:0000313" key="15">
    <source>
        <dbReference type="Proteomes" id="UP000748531"/>
    </source>
</evidence>
<keyword evidence="6" id="KW-0808">Transferase</keyword>
<evidence type="ECO:0000256" key="6">
    <source>
        <dbReference type="ARBA" id="ARBA00022679"/>
    </source>
</evidence>
<keyword evidence="10 13" id="KW-1133">Transmembrane helix</keyword>
<protein>
    <recommendedName>
        <fullName evidence="5">ditrans,polycis-polyprenyl diphosphate synthase [(2E,6E)-farnesyldiphosphate specific]</fullName>
        <ecNumber evidence="5">2.5.1.87</ecNumber>
    </recommendedName>
</protein>
<evidence type="ECO:0000256" key="8">
    <source>
        <dbReference type="ARBA" id="ARBA00022824"/>
    </source>
</evidence>
<dbReference type="OrthoDB" id="6238816at2759"/>
<evidence type="ECO:0000256" key="7">
    <source>
        <dbReference type="ARBA" id="ARBA00022692"/>
    </source>
</evidence>
<proteinExistence type="inferred from homology"/>
<dbReference type="PANTHER" id="PTHR21528">
    <property type="entry name" value="DEHYDRODOLICHYL DIPHOSPHATE SYNTHASE COMPLEX SUBUNIT NUS1"/>
    <property type="match status" value="1"/>
</dbReference>
<comment type="similarity">
    <text evidence="4">Belongs to the UPP synthase family.</text>
</comment>
<feature type="transmembrane region" description="Helical" evidence="13">
    <location>
        <begin position="12"/>
        <end position="28"/>
    </location>
</feature>
<name>A0A8J4TM04_9TREM</name>
<keyword evidence="15" id="KW-1185">Reference proteome</keyword>
<accession>A0A8J4TM04</accession>
<evidence type="ECO:0000256" key="1">
    <source>
        <dbReference type="ARBA" id="ARBA00001946"/>
    </source>
</evidence>